<reference evidence="2" key="1">
    <citation type="submission" date="2018-05" db="EMBL/GenBank/DDBJ databases">
        <authorList>
            <person name="Lanie J.A."/>
            <person name="Ng W.-L."/>
            <person name="Kazmierczak K.M."/>
            <person name="Andrzejewski T.M."/>
            <person name="Davidsen T.M."/>
            <person name="Wayne K.J."/>
            <person name="Tettelin H."/>
            <person name="Glass J.I."/>
            <person name="Rusch D."/>
            <person name="Podicherti R."/>
            <person name="Tsui H.-C.T."/>
            <person name="Winkler M.E."/>
        </authorList>
    </citation>
    <scope>NUCLEOTIDE SEQUENCE</scope>
</reference>
<gene>
    <name evidence="2" type="ORF">METZ01_LOCUS349940</name>
</gene>
<dbReference type="GO" id="GO:0016491">
    <property type="term" value="F:oxidoreductase activity"/>
    <property type="evidence" value="ECO:0007669"/>
    <property type="project" value="InterPro"/>
</dbReference>
<protein>
    <recommendedName>
        <fullName evidence="1">NADP-dependent oxidoreductase domain-containing protein</fullName>
    </recommendedName>
</protein>
<name>A0A382RHH7_9ZZZZ</name>
<dbReference type="GO" id="GO:0005829">
    <property type="term" value="C:cytosol"/>
    <property type="evidence" value="ECO:0007669"/>
    <property type="project" value="TreeGrafter"/>
</dbReference>
<evidence type="ECO:0000313" key="2">
    <source>
        <dbReference type="EMBL" id="SVC97086.1"/>
    </source>
</evidence>
<feature type="non-terminal residue" evidence="2">
    <location>
        <position position="197"/>
    </location>
</feature>
<feature type="domain" description="NADP-dependent oxidoreductase" evidence="1">
    <location>
        <begin position="19"/>
        <end position="183"/>
    </location>
</feature>
<dbReference type="PANTHER" id="PTHR42686">
    <property type="entry name" value="GH17980P-RELATED"/>
    <property type="match status" value="1"/>
</dbReference>
<organism evidence="2">
    <name type="scientific">marine metagenome</name>
    <dbReference type="NCBI Taxonomy" id="408172"/>
    <lineage>
        <taxon>unclassified sequences</taxon>
        <taxon>metagenomes</taxon>
        <taxon>ecological metagenomes</taxon>
    </lineage>
</organism>
<dbReference type="AlphaFoldDB" id="A0A382RHH7"/>
<dbReference type="Pfam" id="PF00248">
    <property type="entry name" value="Aldo_ket_red"/>
    <property type="match status" value="1"/>
</dbReference>
<evidence type="ECO:0000259" key="1">
    <source>
        <dbReference type="Pfam" id="PF00248"/>
    </source>
</evidence>
<dbReference type="EMBL" id="UINC01121725">
    <property type="protein sequence ID" value="SVC97086.1"/>
    <property type="molecule type" value="Genomic_DNA"/>
</dbReference>
<dbReference type="Gene3D" id="3.20.20.100">
    <property type="entry name" value="NADP-dependent oxidoreductase domain"/>
    <property type="match status" value="1"/>
</dbReference>
<dbReference type="InterPro" id="IPR020471">
    <property type="entry name" value="AKR"/>
</dbReference>
<proteinExistence type="predicted"/>
<dbReference type="SUPFAM" id="SSF51430">
    <property type="entry name" value="NAD(P)-linked oxidoreductase"/>
    <property type="match status" value="1"/>
</dbReference>
<dbReference type="PANTHER" id="PTHR42686:SF1">
    <property type="entry name" value="GH17980P-RELATED"/>
    <property type="match status" value="1"/>
</dbReference>
<dbReference type="InterPro" id="IPR023210">
    <property type="entry name" value="NADP_OxRdtase_dom"/>
</dbReference>
<dbReference type="InterPro" id="IPR036812">
    <property type="entry name" value="NAD(P)_OxRdtase_dom_sf"/>
</dbReference>
<dbReference type="PROSITE" id="PS51257">
    <property type="entry name" value="PROKAR_LIPOPROTEIN"/>
    <property type="match status" value="1"/>
</dbReference>
<sequence length="197" mass="21702">MDPLERKVLGSTGLQVTQLGLGCAALGGLYGDIPDEQAHAVVQRALDLGLNLFDTAPLYGSGKSEIRVGEVLKDIPRDDFVLCTKVGRVLDPVTDEDEDRGQEIFDQPPPFKPVFDYSYDGVMRSFEESLQRLQLDRVDILHIHDPDDHYTEAITSAYPAIAALREQGAITGVSAGMNQWEMLADFARAGDFDCFLL</sequence>
<accession>A0A382RHH7</accession>